<evidence type="ECO:0000256" key="4">
    <source>
        <dbReference type="PROSITE-ProRule" id="PRU00452"/>
    </source>
</evidence>
<keyword evidence="3" id="KW-0862">Zinc</keyword>
<dbReference type="PANTHER" id="PTHR10782:SF4">
    <property type="entry name" value="TONALLI, ISOFORM E"/>
    <property type="match status" value="1"/>
</dbReference>
<dbReference type="PANTHER" id="PTHR10782">
    <property type="entry name" value="ZINC FINGER MIZ DOMAIN-CONTAINING PROTEIN"/>
    <property type="match status" value="1"/>
</dbReference>
<keyword evidence="1" id="KW-0479">Metal-binding</keyword>
<dbReference type="EMBL" id="JBAMMX010000008">
    <property type="protein sequence ID" value="KAK6935447.1"/>
    <property type="molecule type" value="Genomic_DNA"/>
</dbReference>
<evidence type="ECO:0000259" key="6">
    <source>
        <dbReference type="PROSITE" id="PS51044"/>
    </source>
</evidence>
<feature type="region of interest" description="Disordered" evidence="5">
    <location>
        <begin position="792"/>
        <end position="816"/>
    </location>
</feature>
<evidence type="ECO:0000256" key="5">
    <source>
        <dbReference type="SAM" id="MobiDB-lite"/>
    </source>
</evidence>
<dbReference type="GO" id="GO:0000785">
    <property type="term" value="C:chromatin"/>
    <property type="evidence" value="ECO:0007669"/>
    <property type="project" value="TreeGrafter"/>
</dbReference>
<dbReference type="Proteomes" id="UP001370490">
    <property type="component" value="Unassembled WGS sequence"/>
</dbReference>
<dbReference type="InterPro" id="IPR013083">
    <property type="entry name" value="Znf_RING/FYVE/PHD"/>
</dbReference>
<dbReference type="GO" id="GO:0008270">
    <property type="term" value="F:zinc ion binding"/>
    <property type="evidence" value="ECO:0007669"/>
    <property type="project" value="UniProtKB-KW"/>
</dbReference>
<feature type="compositionally biased region" description="Polar residues" evidence="5">
    <location>
        <begin position="792"/>
        <end position="803"/>
    </location>
</feature>
<dbReference type="AlphaFoldDB" id="A0AAN8ZF36"/>
<evidence type="ECO:0000313" key="8">
    <source>
        <dbReference type="Proteomes" id="UP001370490"/>
    </source>
</evidence>
<dbReference type="InterPro" id="IPR004181">
    <property type="entry name" value="Znf_MIZ"/>
</dbReference>
<dbReference type="GO" id="GO:0061665">
    <property type="term" value="F:SUMO ligase activity"/>
    <property type="evidence" value="ECO:0007669"/>
    <property type="project" value="TreeGrafter"/>
</dbReference>
<evidence type="ECO:0000256" key="1">
    <source>
        <dbReference type="ARBA" id="ARBA00022723"/>
    </source>
</evidence>
<evidence type="ECO:0000256" key="2">
    <source>
        <dbReference type="ARBA" id="ARBA00022771"/>
    </source>
</evidence>
<gene>
    <name evidence="7" type="ORF">RJ641_035602</name>
</gene>
<sequence>MTSATPSLLVFPNVVRTEAIGTNSNSLSLINSYRLNRLVDQFALHVRAGYKSNRSEFLNLCLSLARVSKGEYHFAFGGIDYAVAYGDIPAKAQELALLIKQVCQRKSDPFLQATLMVLMISIRNACKIGCFQPKDREELLALANEPGYGAFLADFYISKTMEPSQEEKIRLFVAQTDNMETSSCIISPQDVNFLLNGNGVHRRTNVFKDPGPVLPTGVTKMLKYGTNLLQAVGQFNGHYIIVVAFMSSAPLAEIPALPDYVPPVVNAADSDSEVIEGPSRISLNCPISHSRIKTPVKGHSCKHLQVLKEVKEEVTDVMISLDGSWTPSVETNLKDKPYDGTPGCQKEGSERHKSVESPQVFDLTEEDEFEIVDVEDEDIKPSQAASLATNISIPPVMKNTISIAGNQVEDNFWSNMYYSTFNSYNLGALSDAHTMGNLDPSAANSVVPVIMDSASPALNRESENIYGTSHLTNPSQLGLNNSMLQQSQISHAVATNHYGAMPPPIPRHVTRTPVAIQALPAPTLTPTSLQRSRTTVNNLMSAGTSFTSQSAITGDVQRQHQFSTSLSSQIPLLDVASSSMLHQSTQTRQEQSFTLREPLQQLVHHAAPVQLPLARNSPQQQRPRVHVTMNQSAGMIRAPSPFIRTRVEQGPPGGTGQAVPAGDSQAACLMAAANRAASREIQAQSLLYRAAQSVSRNSDTIRTTGGEQNGSLGGVVQRVDIPVEQTWRPTGQMRGSQSGSAYSAALSRFMVPPSQPSQIERPSLTLNSSTLPPHLHAHLTNRTDPFMAPVAHNTSTGPTNTPRNFGIPPEPSQWMQ</sequence>
<feature type="region of interest" description="Disordered" evidence="5">
    <location>
        <begin position="330"/>
        <end position="357"/>
    </location>
</feature>
<keyword evidence="8" id="KW-1185">Reference proteome</keyword>
<feature type="domain" description="SP-RING-type" evidence="6">
    <location>
        <begin position="270"/>
        <end position="378"/>
    </location>
</feature>
<dbReference type="PROSITE" id="PS51044">
    <property type="entry name" value="ZF_SP_RING"/>
    <property type="match status" value="1"/>
</dbReference>
<organism evidence="7 8">
    <name type="scientific">Dillenia turbinata</name>
    <dbReference type="NCBI Taxonomy" id="194707"/>
    <lineage>
        <taxon>Eukaryota</taxon>
        <taxon>Viridiplantae</taxon>
        <taxon>Streptophyta</taxon>
        <taxon>Embryophyta</taxon>
        <taxon>Tracheophyta</taxon>
        <taxon>Spermatophyta</taxon>
        <taxon>Magnoliopsida</taxon>
        <taxon>eudicotyledons</taxon>
        <taxon>Gunneridae</taxon>
        <taxon>Pentapetalae</taxon>
        <taxon>Dilleniales</taxon>
        <taxon>Dilleniaceae</taxon>
        <taxon>Dillenia</taxon>
    </lineage>
</organism>
<accession>A0AAN8ZF36</accession>
<reference evidence="7 8" key="1">
    <citation type="submission" date="2023-12" db="EMBL/GenBank/DDBJ databases">
        <title>A high-quality genome assembly for Dillenia turbinata (Dilleniales).</title>
        <authorList>
            <person name="Chanderbali A."/>
        </authorList>
    </citation>
    <scope>NUCLEOTIDE SEQUENCE [LARGE SCALE GENOMIC DNA]</scope>
    <source>
        <strain evidence="7">LSX21</strain>
        <tissue evidence="7">Leaf</tissue>
    </source>
</reference>
<keyword evidence="2 4" id="KW-0863">Zinc-finger</keyword>
<proteinExistence type="predicted"/>
<protein>
    <recommendedName>
        <fullName evidence="6">SP-RING-type domain-containing protein</fullName>
    </recommendedName>
</protein>
<evidence type="ECO:0000313" key="7">
    <source>
        <dbReference type="EMBL" id="KAK6935447.1"/>
    </source>
</evidence>
<name>A0AAN8ZF36_9MAGN</name>
<dbReference type="GO" id="GO:0016925">
    <property type="term" value="P:protein sumoylation"/>
    <property type="evidence" value="ECO:0007669"/>
    <property type="project" value="TreeGrafter"/>
</dbReference>
<comment type="caution">
    <text evidence="7">The sequence shown here is derived from an EMBL/GenBank/DDBJ whole genome shotgun (WGS) entry which is preliminary data.</text>
</comment>
<evidence type="ECO:0000256" key="3">
    <source>
        <dbReference type="ARBA" id="ARBA00022833"/>
    </source>
</evidence>
<dbReference type="Gene3D" id="3.30.40.10">
    <property type="entry name" value="Zinc/RING finger domain, C3HC4 (zinc finger)"/>
    <property type="match status" value="1"/>
</dbReference>